<keyword evidence="6 7" id="KW-0742">SOS response</keyword>
<evidence type="ECO:0000256" key="1">
    <source>
        <dbReference type="ARBA" id="ARBA00022490"/>
    </source>
</evidence>
<dbReference type="EMBL" id="CP106735">
    <property type="protein sequence ID" value="UXX80151.1"/>
    <property type="molecule type" value="Genomic_DNA"/>
</dbReference>
<evidence type="ECO:0000256" key="7">
    <source>
        <dbReference type="HAMAP-Rule" id="MF_00203"/>
    </source>
</evidence>
<gene>
    <name evidence="7 10" type="primary">uvrC</name>
    <name evidence="10" type="ORF">N7E81_03425</name>
</gene>
<organism evidence="10 11">
    <name type="scientific">Reichenbachiella carrageenanivorans</name>
    <dbReference type="NCBI Taxonomy" id="2979869"/>
    <lineage>
        <taxon>Bacteria</taxon>
        <taxon>Pseudomonadati</taxon>
        <taxon>Bacteroidota</taxon>
        <taxon>Cytophagia</taxon>
        <taxon>Cytophagales</taxon>
        <taxon>Reichenbachiellaceae</taxon>
        <taxon>Reichenbachiella</taxon>
    </lineage>
</organism>
<keyword evidence="1 7" id="KW-0963">Cytoplasm</keyword>
<proteinExistence type="inferred from homology"/>
<dbReference type="InterPro" id="IPR035901">
    <property type="entry name" value="GIY-YIG_endonuc_sf"/>
</dbReference>
<dbReference type="NCBIfam" id="TIGR00194">
    <property type="entry name" value="uvrC"/>
    <property type="match status" value="1"/>
</dbReference>
<dbReference type="InterPro" id="IPR036876">
    <property type="entry name" value="UVR_dom_sf"/>
</dbReference>
<dbReference type="Proteomes" id="UP001062165">
    <property type="component" value="Chromosome"/>
</dbReference>
<evidence type="ECO:0000256" key="4">
    <source>
        <dbReference type="ARBA" id="ARBA00022881"/>
    </source>
</evidence>
<comment type="similarity">
    <text evidence="7">Belongs to the UvrC family.</text>
</comment>
<dbReference type="SUPFAM" id="SSF82771">
    <property type="entry name" value="GIY-YIG endonuclease"/>
    <property type="match status" value="1"/>
</dbReference>
<sequence length="600" mass="69114">MGEKLKYPIDLKSLPSTPGVYKYFHKEVLIYVGKAKNIKKRVSSYFNKQTGNSLKTRKLVNEIDHVEYVIVNSEYDALLLENNLIKENQPKYNILLKDDKSFPFICISNDRFPKIYTTRRNELNEGEYFGPYTSVRALNNVIELIRSLYKVRTCNYLLSEKNIANKKFKVCLEYHIGNCLGPCEGLQTEEDYLKEIDQAKHIIKGHLKIVKDHYLLSMKNAAENLAFEDAQEYKTKIELLDKFQSHTVIVNKKLKDIDVITITSTEKKAFINYMRVDNGMVNISDSLTINKRLDETDEQILELLIIELRDRFSSNSKTILSNKSFEFWQEDTEVAIPQIGDKKKLVELSLKNALYHKKEAISQAEKSKQKENRVTQQLMDDLKLKVIPNHIECFDNSNIQGTNPVASMVCFKNGKPSKKDYRHYKIKTIVGPDDFGSMREIVTRRYKRLQEENLPFPNLILIDGGKGQLHAACDALKDLGIYSEIPVIGIAKRLEEIYYPEDSIPLHISKKSESLKLLQQLRDEAHRFAITFHRSLRSKSQVTSELDVIPGIGPQTRQKLLSKFKSYKKILQASEAELVAEIGVAKTQVILDYTQKKGSN</sequence>
<dbReference type="Pfam" id="PF08459">
    <property type="entry name" value="UvrC_RNaseH_dom"/>
    <property type="match status" value="1"/>
</dbReference>
<evidence type="ECO:0000259" key="8">
    <source>
        <dbReference type="PROSITE" id="PS50164"/>
    </source>
</evidence>
<evidence type="ECO:0000256" key="5">
    <source>
        <dbReference type="ARBA" id="ARBA00023204"/>
    </source>
</evidence>
<dbReference type="CDD" id="cd10434">
    <property type="entry name" value="GIY-YIG_UvrC_Cho"/>
    <property type="match status" value="1"/>
</dbReference>
<dbReference type="InterPro" id="IPR001162">
    <property type="entry name" value="UvrC_RNase_H_dom"/>
</dbReference>
<dbReference type="Gene3D" id="3.30.420.340">
    <property type="entry name" value="UvrC, RNAse H endonuclease domain"/>
    <property type="match status" value="1"/>
</dbReference>
<evidence type="ECO:0000256" key="3">
    <source>
        <dbReference type="ARBA" id="ARBA00022769"/>
    </source>
</evidence>
<keyword evidence="3 7" id="KW-0228">DNA excision</keyword>
<dbReference type="HAMAP" id="MF_00203">
    <property type="entry name" value="UvrC"/>
    <property type="match status" value="1"/>
</dbReference>
<evidence type="ECO:0000256" key="2">
    <source>
        <dbReference type="ARBA" id="ARBA00022763"/>
    </source>
</evidence>
<dbReference type="PANTHER" id="PTHR30562">
    <property type="entry name" value="UVRC/OXIDOREDUCTASE"/>
    <property type="match status" value="1"/>
</dbReference>
<feature type="domain" description="GIY-YIG" evidence="8">
    <location>
        <begin position="16"/>
        <end position="94"/>
    </location>
</feature>
<dbReference type="RefSeq" id="WP_263051881.1">
    <property type="nucleotide sequence ID" value="NZ_CP106735.1"/>
</dbReference>
<dbReference type="InterPro" id="IPR047296">
    <property type="entry name" value="GIY-YIG_UvrC_Cho"/>
</dbReference>
<evidence type="ECO:0000313" key="10">
    <source>
        <dbReference type="EMBL" id="UXX80151.1"/>
    </source>
</evidence>
<dbReference type="Pfam" id="PF22920">
    <property type="entry name" value="UvrC_RNaseH"/>
    <property type="match status" value="1"/>
</dbReference>
<keyword evidence="4 7" id="KW-0267">Excision nuclease</keyword>
<evidence type="ECO:0000256" key="6">
    <source>
        <dbReference type="ARBA" id="ARBA00023236"/>
    </source>
</evidence>
<protein>
    <recommendedName>
        <fullName evidence="7">UvrABC system protein C</fullName>
        <shortName evidence="7">Protein UvrC</shortName>
    </recommendedName>
    <alternativeName>
        <fullName evidence="7">Excinuclease ABC subunit C</fullName>
    </alternativeName>
</protein>
<dbReference type="Pfam" id="PF14520">
    <property type="entry name" value="HHH_5"/>
    <property type="match status" value="1"/>
</dbReference>
<comment type="subunit">
    <text evidence="7">Interacts with UvrB in an incision complex.</text>
</comment>
<dbReference type="InterPro" id="IPR004791">
    <property type="entry name" value="UvrC"/>
</dbReference>
<dbReference type="PANTHER" id="PTHR30562:SF1">
    <property type="entry name" value="UVRABC SYSTEM PROTEIN C"/>
    <property type="match status" value="1"/>
</dbReference>
<keyword evidence="2 7" id="KW-0227">DNA damage</keyword>
<dbReference type="PROSITE" id="PS50164">
    <property type="entry name" value="GIY_YIG"/>
    <property type="match status" value="1"/>
</dbReference>
<dbReference type="SMART" id="SM00465">
    <property type="entry name" value="GIYc"/>
    <property type="match status" value="1"/>
</dbReference>
<dbReference type="Gene3D" id="3.40.1440.10">
    <property type="entry name" value="GIY-YIG endonuclease"/>
    <property type="match status" value="1"/>
</dbReference>
<evidence type="ECO:0000313" key="11">
    <source>
        <dbReference type="Proteomes" id="UP001062165"/>
    </source>
</evidence>
<dbReference type="PROSITE" id="PS50165">
    <property type="entry name" value="UVRC"/>
    <property type="match status" value="1"/>
</dbReference>
<dbReference type="SUPFAM" id="SSF46600">
    <property type="entry name" value="C-terminal UvrC-binding domain of UvrB"/>
    <property type="match status" value="1"/>
</dbReference>
<dbReference type="InterPro" id="IPR000305">
    <property type="entry name" value="GIY-YIG_endonuc"/>
</dbReference>
<keyword evidence="11" id="KW-1185">Reference proteome</keyword>
<comment type="function">
    <text evidence="7">The UvrABC repair system catalyzes the recognition and processing of DNA lesions. UvrC both incises the 5' and 3' sides of the lesion. The N-terminal half is responsible for the 3' incision and the C-terminal half is responsible for the 5' incision.</text>
</comment>
<reference evidence="10" key="1">
    <citation type="submission" date="2022-10" db="EMBL/GenBank/DDBJ databases">
        <title>Comparative genomics and taxonomic characterization of three novel marine species of genus Reichenbachiella exhibiting antioxidant and polysaccharide degradation activities.</title>
        <authorList>
            <person name="Muhammad N."/>
            <person name="Lee Y.-J."/>
            <person name="Ko J."/>
            <person name="Kim S.-G."/>
        </authorList>
    </citation>
    <scope>NUCLEOTIDE SEQUENCE</scope>
    <source>
        <strain evidence="10">Wsw4-B4</strain>
    </source>
</reference>
<accession>A0ABY6D1Y8</accession>
<name>A0ABY6D1Y8_9BACT</name>
<evidence type="ECO:0000259" key="9">
    <source>
        <dbReference type="PROSITE" id="PS50165"/>
    </source>
</evidence>
<comment type="subcellular location">
    <subcellularLocation>
        <location evidence="7">Cytoplasm</location>
    </subcellularLocation>
</comment>
<dbReference type="InterPro" id="IPR038476">
    <property type="entry name" value="UvrC_RNase_H_dom_sf"/>
</dbReference>
<dbReference type="Pfam" id="PF01541">
    <property type="entry name" value="GIY-YIG"/>
    <property type="match status" value="1"/>
</dbReference>
<dbReference type="InterPro" id="IPR010994">
    <property type="entry name" value="RuvA_2-like"/>
</dbReference>
<keyword evidence="5 7" id="KW-0234">DNA repair</keyword>
<dbReference type="SUPFAM" id="SSF47781">
    <property type="entry name" value="RuvA domain 2-like"/>
    <property type="match status" value="1"/>
</dbReference>
<dbReference type="Gene3D" id="1.10.150.20">
    <property type="entry name" value="5' to 3' exonuclease, C-terminal subdomain"/>
    <property type="match status" value="1"/>
</dbReference>
<feature type="domain" description="UvrC family homology region profile" evidence="9">
    <location>
        <begin position="269"/>
        <end position="476"/>
    </location>
</feature>
<dbReference type="InterPro" id="IPR050066">
    <property type="entry name" value="UvrABC_protein_C"/>
</dbReference>